<dbReference type="Pfam" id="PF00107">
    <property type="entry name" value="ADH_zinc_N"/>
    <property type="match status" value="1"/>
</dbReference>
<evidence type="ECO:0000256" key="2">
    <source>
        <dbReference type="ARBA" id="ARBA00023002"/>
    </source>
</evidence>
<keyword evidence="2" id="KW-0560">Oxidoreductase</keyword>
<protein>
    <submittedName>
        <fullName evidence="4">Zinc-containing alcohol dehydrogenase superfamily protein</fullName>
    </submittedName>
</protein>
<gene>
    <name evidence="4" type="ORF">AWB79_06568</name>
</gene>
<dbReference type="EMBL" id="FCOA02000036">
    <property type="protein sequence ID" value="SAK90435.1"/>
    <property type="molecule type" value="Genomic_DNA"/>
</dbReference>
<evidence type="ECO:0000313" key="4">
    <source>
        <dbReference type="EMBL" id="SAK90435.1"/>
    </source>
</evidence>
<evidence type="ECO:0000256" key="1">
    <source>
        <dbReference type="ARBA" id="ARBA00022857"/>
    </source>
</evidence>
<dbReference type="PANTHER" id="PTHR48106:SF18">
    <property type="entry name" value="QUINONE OXIDOREDUCTASE PIG3"/>
    <property type="match status" value="1"/>
</dbReference>
<evidence type="ECO:0000259" key="3">
    <source>
        <dbReference type="SMART" id="SM00829"/>
    </source>
</evidence>
<evidence type="ECO:0000313" key="5">
    <source>
        <dbReference type="Proteomes" id="UP000054851"/>
    </source>
</evidence>
<keyword evidence="5" id="KW-1185">Reference proteome</keyword>
<dbReference type="Gene3D" id="3.90.180.10">
    <property type="entry name" value="Medium-chain alcohol dehydrogenases, catalytic domain"/>
    <property type="match status" value="1"/>
</dbReference>
<dbReference type="STRING" id="1777140.AWB79_06568"/>
<organism evidence="4 5">
    <name type="scientific">Caballeronia hypogeia</name>
    <dbReference type="NCBI Taxonomy" id="1777140"/>
    <lineage>
        <taxon>Bacteria</taxon>
        <taxon>Pseudomonadati</taxon>
        <taxon>Pseudomonadota</taxon>
        <taxon>Betaproteobacteria</taxon>
        <taxon>Burkholderiales</taxon>
        <taxon>Burkholderiaceae</taxon>
        <taxon>Caballeronia</taxon>
    </lineage>
</organism>
<dbReference type="AlphaFoldDB" id="A0A158D716"/>
<dbReference type="GO" id="GO:0016651">
    <property type="term" value="F:oxidoreductase activity, acting on NAD(P)H"/>
    <property type="evidence" value="ECO:0007669"/>
    <property type="project" value="TreeGrafter"/>
</dbReference>
<dbReference type="CDD" id="cd08274">
    <property type="entry name" value="MDR9"/>
    <property type="match status" value="1"/>
</dbReference>
<sequence length="367" mass="39227">MSPSLPDTMHAVLLTGLGGFDKLEYRTDVPVPRPGKDEVLIRVRASAVNNTDINTRIGWYSKSIDTDTGSGGAEGFKKVDGSDASWSGVSLTFPRIQGADCCGEIVAVGEGVAPGRIGERVLVSNLLRTYVDYRPFECWTFGSDCDGGFAQFAVAPSRETLKVKCDWSDAELASIPCSYSTAENMLHRTKVGAEVVLITGASGGVGSAAVQLAKRRGATVIAQSSASKASALRELGADRVLDRKESVVSALGENSVDVVIDVVGGEQWLDLLKVLRLGGRCAVAGAIAGPVSKIDLRTLYLKDLTLMGCTFQEETVFANLISYIEKGEIRPLVSKTFPLKEIRQAQEEFLNKQHLGKIVLTIPETAA</sequence>
<dbReference type="SUPFAM" id="SSF50129">
    <property type="entry name" value="GroES-like"/>
    <property type="match status" value="1"/>
</dbReference>
<reference evidence="4" key="1">
    <citation type="submission" date="2016-01" db="EMBL/GenBank/DDBJ databases">
        <authorList>
            <person name="Peeters C."/>
        </authorList>
    </citation>
    <scope>NUCLEOTIDE SEQUENCE</scope>
    <source>
        <strain evidence="4">LMG 29322</strain>
    </source>
</reference>
<feature type="domain" description="Enoyl reductase (ER)" evidence="3">
    <location>
        <begin position="18"/>
        <end position="360"/>
    </location>
</feature>
<name>A0A158D716_9BURK</name>
<dbReference type="InterPro" id="IPR013149">
    <property type="entry name" value="ADH-like_C"/>
</dbReference>
<dbReference type="SMART" id="SM00829">
    <property type="entry name" value="PKS_ER"/>
    <property type="match status" value="1"/>
</dbReference>
<dbReference type="Proteomes" id="UP000054851">
    <property type="component" value="Unassembled WGS sequence"/>
</dbReference>
<dbReference type="Pfam" id="PF08240">
    <property type="entry name" value="ADH_N"/>
    <property type="match status" value="1"/>
</dbReference>
<dbReference type="InterPro" id="IPR020843">
    <property type="entry name" value="ER"/>
</dbReference>
<dbReference type="Gene3D" id="3.40.50.720">
    <property type="entry name" value="NAD(P)-binding Rossmann-like Domain"/>
    <property type="match status" value="1"/>
</dbReference>
<dbReference type="InterPro" id="IPR036291">
    <property type="entry name" value="NAD(P)-bd_dom_sf"/>
</dbReference>
<dbReference type="InterPro" id="IPR011032">
    <property type="entry name" value="GroES-like_sf"/>
</dbReference>
<dbReference type="GO" id="GO:0070402">
    <property type="term" value="F:NADPH binding"/>
    <property type="evidence" value="ECO:0007669"/>
    <property type="project" value="TreeGrafter"/>
</dbReference>
<keyword evidence="1" id="KW-0521">NADP</keyword>
<dbReference type="PANTHER" id="PTHR48106">
    <property type="entry name" value="QUINONE OXIDOREDUCTASE PIG3-RELATED"/>
    <property type="match status" value="1"/>
</dbReference>
<dbReference type="InterPro" id="IPR013154">
    <property type="entry name" value="ADH-like_N"/>
</dbReference>
<comment type="caution">
    <text evidence="4">The sequence shown here is derived from an EMBL/GenBank/DDBJ whole genome shotgun (WGS) entry which is preliminary data.</text>
</comment>
<accession>A0A158D716</accession>
<dbReference type="SUPFAM" id="SSF51735">
    <property type="entry name" value="NAD(P)-binding Rossmann-fold domains"/>
    <property type="match status" value="1"/>
</dbReference>
<proteinExistence type="predicted"/>